<feature type="chain" id="PRO_5004110013" evidence="2">
    <location>
        <begin position="21"/>
        <end position="63"/>
    </location>
</feature>
<dbReference type="RefSeq" id="XP_016765515.1">
    <property type="nucleotide sequence ID" value="XM_016903649.1"/>
</dbReference>
<dbReference type="AlphaFoldDB" id="N1QNL6"/>
<feature type="region of interest" description="Disordered" evidence="1">
    <location>
        <begin position="21"/>
        <end position="63"/>
    </location>
</feature>
<organism evidence="3 4">
    <name type="scientific">Sphaerulina musiva (strain SO2202)</name>
    <name type="common">Poplar stem canker fungus</name>
    <name type="synonym">Septoria musiva</name>
    <dbReference type="NCBI Taxonomy" id="692275"/>
    <lineage>
        <taxon>Eukaryota</taxon>
        <taxon>Fungi</taxon>
        <taxon>Dikarya</taxon>
        <taxon>Ascomycota</taxon>
        <taxon>Pezizomycotina</taxon>
        <taxon>Dothideomycetes</taxon>
        <taxon>Dothideomycetidae</taxon>
        <taxon>Mycosphaerellales</taxon>
        <taxon>Mycosphaerellaceae</taxon>
        <taxon>Sphaerulina</taxon>
    </lineage>
</organism>
<proteinExistence type="predicted"/>
<accession>N1QNL6</accession>
<evidence type="ECO:0000256" key="1">
    <source>
        <dbReference type="SAM" id="MobiDB-lite"/>
    </source>
</evidence>
<feature type="signal peptide" evidence="2">
    <location>
        <begin position="1"/>
        <end position="20"/>
    </location>
</feature>
<name>N1QNL6_SPHMS</name>
<keyword evidence="2" id="KW-0732">Signal</keyword>
<dbReference type="Proteomes" id="UP000016931">
    <property type="component" value="Unassembled WGS sequence"/>
</dbReference>
<evidence type="ECO:0000313" key="4">
    <source>
        <dbReference type="Proteomes" id="UP000016931"/>
    </source>
</evidence>
<sequence length="63" mass="7137">MEQLLGLVLTFINGFRYAGAQPPGRCPRHSQGRPRYWIVPSSSRSNPLRQPPNVAERANLLHQ</sequence>
<gene>
    <name evidence="3" type="ORF">SEPMUDRAFT_146429</name>
</gene>
<dbReference type="HOGENOM" id="CLU_2887264_0_0_1"/>
<evidence type="ECO:0000256" key="2">
    <source>
        <dbReference type="SAM" id="SignalP"/>
    </source>
</evidence>
<dbReference type="GeneID" id="27900786"/>
<evidence type="ECO:0000313" key="3">
    <source>
        <dbReference type="EMBL" id="EMF17394.1"/>
    </source>
</evidence>
<protein>
    <submittedName>
        <fullName evidence="3">Uncharacterized protein</fullName>
    </submittedName>
</protein>
<keyword evidence="4" id="KW-1185">Reference proteome</keyword>
<reference evidence="3 4" key="1">
    <citation type="journal article" date="2012" name="PLoS Pathog.">
        <title>Diverse lifestyles and strategies of plant pathogenesis encoded in the genomes of eighteen Dothideomycetes fungi.</title>
        <authorList>
            <person name="Ohm R.A."/>
            <person name="Feau N."/>
            <person name="Henrissat B."/>
            <person name="Schoch C.L."/>
            <person name="Horwitz B.A."/>
            <person name="Barry K.W."/>
            <person name="Condon B.J."/>
            <person name="Copeland A.C."/>
            <person name="Dhillon B."/>
            <person name="Glaser F."/>
            <person name="Hesse C.N."/>
            <person name="Kosti I."/>
            <person name="LaButti K."/>
            <person name="Lindquist E.A."/>
            <person name="Lucas S."/>
            <person name="Salamov A.A."/>
            <person name="Bradshaw R.E."/>
            <person name="Ciuffetti L."/>
            <person name="Hamelin R.C."/>
            <person name="Kema G.H.J."/>
            <person name="Lawrence C."/>
            <person name="Scott J.A."/>
            <person name="Spatafora J.W."/>
            <person name="Turgeon B.G."/>
            <person name="de Wit P.J.G.M."/>
            <person name="Zhong S."/>
            <person name="Goodwin S.B."/>
            <person name="Grigoriev I.V."/>
        </authorList>
    </citation>
    <scope>NUCLEOTIDE SEQUENCE [LARGE SCALE GENOMIC DNA]</scope>
    <source>
        <strain evidence="3 4">SO2202</strain>
    </source>
</reference>
<dbReference type="EMBL" id="KB456260">
    <property type="protein sequence ID" value="EMF17394.1"/>
    <property type="molecule type" value="Genomic_DNA"/>
</dbReference>